<feature type="region of interest" description="Disordered" evidence="1">
    <location>
        <begin position="103"/>
        <end position="176"/>
    </location>
</feature>
<dbReference type="AlphaFoldDB" id="A0A2G8JKR9"/>
<feature type="compositionally biased region" description="Low complexity" evidence="1">
    <location>
        <begin position="148"/>
        <end position="168"/>
    </location>
</feature>
<evidence type="ECO:0000313" key="2">
    <source>
        <dbReference type="EMBL" id="PIK36320.1"/>
    </source>
</evidence>
<dbReference type="EMBL" id="MRZV01001698">
    <property type="protein sequence ID" value="PIK36320.1"/>
    <property type="molecule type" value="Genomic_DNA"/>
</dbReference>
<reference evidence="2 3" key="1">
    <citation type="journal article" date="2017" name="PLoS Biol.">
        <title>The sea cucumber genome provides insights into morphological evolution and visceral regeneration.</title>
        <authorList>
            <person name="Zhang X."/>
            <person name="Sun L."/>
            <person name="Yuan J."/>
            <person name="Sun Y."/>
            <person name="Gao Y."/>
            <person name="Zhang L."/>
            <person name="Li S."/>
            <person name="Dai H."/>
            <person name="Hamel J.F."/>
            <person name="Liu C."/>
            <person name="Yu Y."/>
            <person name="Liu S."/>
            <person name="Lin W."/>
            <person name="Guo K."/>
            <person name="Jin S."/>
            <person name="Xu P."/>
            <person name="Storey K.B."/>
            <person name="Huan P."/>
            <person name="Zhang T."/>
            <person name="Zhou Y."/>
            <person name="Zhang J."/>
            <person name="Lin C."/>
            <person name="Li X."/>
            <person name="Xing L."/>
            <person name="Huo D."/>
            <person name="Sun M."/>
            <person name="Wang L."/>
            <person name="Mercier A."/>
            <person name="Li F."/>
            <person name="Yang H."/>
            <person name="Xiang J."/>
        </authorList>
    </citation>
    <scope>NUCLEOTIDE SEQUENCE [LARGE SCALE GENOMIC DNA]</scope>
    <source>
        <strain evidence="2">Shaxun</strain>
        <tissue evidence="2">Muscle</tissue>
    </source>
</reference>
<feature type="compositionally biased region" description="Pro residues" evidence="1">
    <location>
        <begin position="113"/>
        <end position="126"/>
    </location>
</feature>
<dbReference type="Proteomes" id="UP000230750">
    <property type="component" value="Unassembled WGS sequence"/>
</dbReference>
<accession>A0A2G8JKR9</accession>
<protein>
    <submittedName>
        <fullName evidence="2">Uncharacterized protein</fullName>
    </submittedName>
</protein>
<feature type="compositionally biased region" description="Pro residues" evidence="1">
    <location>
        <begin position="138"/>
        <end position="147"/>
    </location>
</feature>
<feature type="region of interest" description="Disordered" evidence="1">
    <location>
        <begin position="261"/>
        <end position="312"/>
    </location>
</feature>
<proteinExistence type="predicted"/>
<dbReference type="OrthoDB" id="10611104at2759"/>
<name>A0A2G8JKR9_STIJA</name>
<evidence type="ECO:0000256" key="1">
    <source>
        <dbReference type="SAM" id="MobiDB-lite"/>
    </source>
</evidence>
<comment type="caution">
    <text evidence="2">The sequence shown here is derived from an EMBL/GenBank/DDBJ whole genome shotgun (WGS) entry which is preliminary data.</text>
</comment>
<keyword evidence="3" id="KW-1185">Reference proteome</keyword>
<gene>
    <name evidence="2" type="ORF">BSL78_26848</name>
</gene>
<organism evidence="2 3">
    <name type="scientific">Stichopus japonicus</name>
    <name type="common">Sea cucumber</name>
    <dbReference type="NCBI Taxonomy" id="307972"/>
    <lineage>
        <taxon>Eukaryota</taxon>
        <taxon>Metazoa</taxon>
        <taxon>Echinodermata</taxon>
        <taxon>Eleutherozoa</taxon>
        <taxon>Echinozoa</taxon>
        <taxon>Holothuroidea</taxon>
        <taxon>Aspidochirotacea</taxon>
        <taxon>Aspidochirotida</taxon>
        <taxon>Stichopodidae</taxon>
        <taxon>Apostichopus</taxon>
    </lineage>
</organism>
<feature type="compositionally biased region" description="Low complexity" evidence="1">
    <location>
        <begin position="290"/>
        <end position="302"/>
    </location>
</feature>
<sequence length="312" mass="34700">MFNLRAWLRWDGYNTTTWLHACEVRQPQTKRPLRRKPKRVDWPTLRCPEDLQRLDGVSVLRDDGSYGERLIVYINDPYNGNVITTCRQTLRYQLIVECASEQHTETMDEMPTPTSPRLPSPPPPFVPAAVEEQASPVPCSPGPPPLVPDVGAASTSKTSSSATTQSRSGIKGKSSTTTVKKQAAKIICFGRPESRICKDIPSTEESGDEEDTQGDQPANEVPEVEEKHEEEIKELKKTLTDFINESNKRYSTLLSKYCNLERESERNKEKQTRSLGGGPSGCNGQNCQSATGRAGTKHTTTTPFRVTGFRAS</sequence>
<feature type="compositionally biased region" description="Basic and acidic residues" evidence="1">
    <location>
        <begin position="261"/>
        <end position="272"/>
    </location>
</feature>
<evidence type="ECO:0000313" key="3">
    <source>
        <dbReference type="Proteomes" id="UP000230750"/>
    </source>
</evidence>
<feature type="region of interest" description="Disordered" evidence="1">
    <location>
        <begin position="197"/>
        <end position="230"/>
    </location>
</feature>